<dbReference type="PANTHER" id="PTHR24134">
    <property type="entry name" value="ANKYRIN REPEAT-CONTAINING PROTEIN DDB_G0279043"/>
    <property type="match status" value="1"/>
</dbReference>
<dbReference type="Pfam" id="PF00023">
    <property type="entry name" value="Ank"/>
    <property type="match status" value="1"/>
</dbReference>
<evidence type="ECO:0000259" key="7">
    <source>
        <dbReference type="PROSITE" id="PS50865"/>
    </source>
</evidence>
<evidence type="ECO:0000313" key="8">
    <source>
        <dbReference type="EMBL" id="ORY33240.1"/>
    </source>
</evidence>
<evidence type="ECO:0000256" key="4">
    <source>
        <dbReference type="ARBA" id="ARBA00022833"/>
    </source>
</evidence>
<dbReference type="SUPFAM" id="SSF48403">
    <property type="entry name" value="Ankyrin repeat"/>
    <property type="match status" value="1"/>
</dbReference>
<keyword evidence="1" id="KW-0479">Metal-binding</keyword>
<evidence type="ECO:0000256" key="5">
    <source>
        <dbReference type="ARBA" id="ARBA00023043"/>
    </source>
</evidence>
<dbReference type="EMBL" id="MCGO01000068">
    <property type="protein sequence ID" value="ORY33240.1"/>
    <property type="molecule type" value="Genomic_DNA"/>
</dbReference>
<organism evidence="8 9">
    <name type="scientific">Rhizoclosmatium globosum</name>
    <dbReference type="NCBI Taxonomy" id="329046"/>
    <lineage>
        <taxon>Eukaryota</taxon>
        <taxon>Fungi</taxon>
        <taxon>Fungi incertae sedis</taxon>
        <taxon>Chytridiomycota</taxon>
        <taxon>Chytridiomycota incertae sedis</taxon>
        <taxon>Chytridiomycetes</taxon>
        <taxon>Chytridiales</taxon>
        <taxon>Chytriomycetaceae</taxon>
        <taxon>Rhizoclosmatium</taxon>
    </lineage>
</organism>
<keyword evidence="4" id="KW-0862">Zinc</keyword>
<evidence type="ECO:0000256" key="3">
    <source>
        <dbReference type="ARBA" id="ARBA00022771"/>
    </source>
</evidence>
<evidence type="ECO:0000256" key="2">
    <source>
        <dbReference type="ARBA" id="ARBA00022737"/>
    </source>
</evidence>
<keyword evidence="3 6" id="KW-0863">Zinc-finger</keyword>
<dbReference type="Gene3D" id="1.25.40.20">
    <property type="entry name" value="Ankyrin repeat-containing domain"/>
    <property type="match status" value="1"/>
</dbReference>
<dbReference type="PROSITE" id="PS50865">
    <property type="entry name" value="ZF_MYND_2"/>
    <property type="match status" value="1"/>
</dbReference>
<reference evidence="8 9" key="1">
    <citation type="submission" date="2016-07" db="EMBL/GenBank/DDBJ databases">
        <title>Pervasive Adenine N6-methylation of Active Genes in Fungi.</title>
        <authorList>
            <consortium name="DOE Joint Genome Institute"/>
            <person name="Mondo S.J."/>
            <person name="Dannebaum R.O."/>
            <person name="Kuo R.C."/>
            <person name="Labutti K."/>
            <person name="Haridas S."/>
            <person name="Kuo A."/>
            <person name="Salamov A."/>
            <person name="Ahrendt S.R."/>
            <person name="Lipzen A."/>
            <person name="Sullivan W."/>
            <person name="Andreopoulos W.B."/>
            <person name="Clum A."/>
            <person name="Lindquist E."/>
            <person name="Daum C."/>
            <person name="Ramamoorthy G.K."/>
            <person name="Gryganskyi A."/>
            <person name="Culley D."/>
            <person name="Magnuson J.K."/>
            <person name="James T.Y."/>
            <person name="O'Malley M.A."/>
            <person name="Stajich J.E."/>
            <person name="Spatafora J.W."/>
            <person name="Visel A."/>
            <person name="Grigoriev I.V."/>
        </authorList>
    </citation>
    <scope>NUCLEOTIDE SEQUENCE [LARGE SCALE GENOMIC DNA]</scope>
    <source>
        <strain evidence="8 9">JEL800</strain>
    </source>
</reference>
<dbReference type="OrthoDB" id="2125174at2759"/>
<keyword evidence="2" id="KW-0677">Repeat</keyword>
<keyword evidence="5" id="KW-0040">ANK repeat</keyword>
<dbReference type="SUPFAM" id="SSF144232">
    <property type="entry name" value="HIT/MYND zinc finger-like"/>
    <property type="match status" value="1"/>
</dbReference>
<keyword evidence="9" id="KW-1185">Reference proteome</keyword>
<dbReference type="InterPro" id="IPR036770">
    <property type="entry name" value="Ankyrin_rpt-contain_sf"/>
</dbReference>
<evidence type="ECO:0000313" key="9">
    <source>
        <dbReference type="Proteomes" id="UP000193642"/>
    </source>
</evidence>
<evidence type="ECO:0000256" key="1">
    <source>
        <dbReference type="ARBA" id="ARBA00022723"/>
    </source>
</evidence>
<accession>A0A1Y2BFA8</accession>
<name>A0A1Y2BFA8_9FUNG</name>
<dbReference type="Pfam" id="PF01753">
    <property type="entry name" value="zf-MYND"/>
    <property type="match status" value="1"/>
</dbReference>
<proteinExistence type="predicted"/>
<dbReference type="STRING" id="329046.A0A1Y2BFA8"/>
<feature type="domain" description="MYND-type" evidence="7">
    <location>
        <begin position="586"/>
        <end position="624"/>
    </location>
</feature>
<evidence type="ECO:0000256" key="6">
    <source>
        <dbReference type="PROSITE-ProRule" id="PRU00134"/>
    </source>
</evidence>
<dbReference type="PANTHER" id="PTHR24134:SF9">
    <property type="entry name" value="ANKYRIN REPEAT AND SOCS BOX PROTEIN 8"/>
    <property type="match status" value="1"/>
</dbReference>
<dbReference type="Gene3D" id="6.10.140.2220">
    <property type="match status" value="1"/>
</dbReference>
<dbReference type="Gene3D" id="1.25.40.10">
    <property type="entry name" value="Tetratricopeptide repeat domain"/>
    <property type="match status" value="1"/>
</dbReference>
<dbReference type="InterPro" id="IPR011990">
    <property type="entry name" value="TPR-like_helical_dom_sf"/>
</dbReference>
<sequence length="719" mass="80738">MEDTEIDQLVDDIVKLRIADPTLSIKQVHAIYIEQGKDYSHAKVKKAFSKATRIVNPDLPQTPKKKDSALEKIQPLADSTMVHKRIDTTELLKEAVQHITDEKKCLQLAAQSFLIDSKLPDLNRIDEGYIQKLRDIAGRVTKDEVSTIDQVANGYVLTAGIHLAMQSFPKASTNLTEAINIMKSSTDKLKLASIYSFRSSVFAGWGRLFESSSDLDTALELNPKCTKSRAYRCILRHRKKEVEDAIEDAQMLYHLNPDGSFFHSDPCYIVAINLFAQRSLDAGKFWLELGDRFMYQYPTDKHPRYFEAHQLYEDLKRNAPRKVFELPLRAARQKGPVGELDRIGDTVFQKMLEDSFMRTKNKSKTKNPIDMKPYIVHPSKMDTSIPLLPEDGDQTGLVGLGAQALREAWAEGMDFEPLDGMPLLHKKCFLGDIKWMKENQEWRMLELRVSAMRFTPLMCVIQEKGAQINARCVIGNTALFYTCGLGCNEKTLEIERLLLEKGAAVNIQNRFGCTAVMAPVMGGYGKAISLLMEYGCNPKIPDYEGSVPLEIARSRPTIYQTMSKSEAASMRARADPTDTSIEKIGCRVCGSSERQLKYCPACLVTAYCSTSCQSADWKLHKGACRKDNVVTVTLSTDEAAKNRPIRTVKIQANGLGPHLVYDKERSFTKAILPSDANYSRITAIIRQDGVLGAKGYFRAIVEGNTMKVLVSELLPPCDW</sequence>
<gene>
    <name evidence="8" type="ORF">BCR33DRAFT_723223</name>
</gene>
<dbReference type="Proteomes" id="UP000193642">
    <property type="component" value="Unassembled WGS sequence"/>
</dbReference>
<dbReference type="GO" id="GO:0008270">
    <property type="term" value="F:zinc ion binding"/>
    <property type="evidence" value="ECO:0007669"/>
    <property type="project" value="UniProtKB-KW"/>
</dbReference>
<dbReference type="InterPro" id="IPR002893">
    <property type="entry name" value="Znf_MYND"/>
</dbReference>
<dbReference type="SUPFAM" id="SSF48452">
    <property type="entry name" value="TPR-like"/>
    <property type="match status" value="1"/>
</dbReference>
<dbReference type="InterPro" id="IPR002110">
    <property type="entry name" value="Ankyrin_rpt"/>
</dbReference>
<dbReference type="PROSITE" id="PS01360">
    <property type="entry name" value="ZF_MYND_1"/>
    <property type="match status" value="1"/>
</dbReference>
<comment type="caution">
    <text evidence="8">The sequence shown here is derived from an EMBL/GenBank/DDBJ whole genome shotgun (WGS) entry which is preliminary data.</text>
</comment>
<dbReference type="AlphaFoldDB" id="A0A1Y2BFA8"/>
<protein>
    <recommendedName>
        <fullName evidence="7">MYND-type domain-containing protein</fullName>
    </recommendedName>
</protein>